<evidence type="ECO:0000256" key="15">
    <source>
        <dbReference type="PROSITE-ProRule" id="PRU00134"/>
    </source>
</evidence>
<keyword evidence="4" id="KW-0489">Methyltransferase</keyword>
<comment type="caution">
    <text evidence="18">The sequence shown here is derived from an EMBL/GenBank/DDBJ whole genome shotgun (WGS) entry which is preliminary data.</text>
</comment>
<protein>
    <recommendedName>
        <fullName evidence="13">Protein-lysine N-methyltransferase SMYD4</fullName>
    </recommendedName>
    <alternativeName>
        <fullName evidence="14">SET and MYND domain-containing protein 4</fullName>
    </alternativeName>
</protein>
<dbReference type="AlphaFoldDB" id="A0AAW1UHD4"/>
<evidence type="ECO:0000256" key="5">
    <source>
        <dbReference type="ARBA" id="ARBA00022679"/>
    </source>
</evidence>
<dbReference type="GO" id="GO:0008270">
    <property type="term" value="F:zinc ion binding"/>
    <property type="evidence" value="ECO:0007669"/>
    <property type="project" value="UniProtKB-KW"/>
</dbReference>
<feature type="domain" description="MYND-type" evidence="17">
    <location>
        <begin position="267"/>
        <end position="306"/>
    </location>
</feature>
<sequence>MDESLENLIQFYQLKYNISESKSIFDIFSEFFNYNLNAIDVWIENQFVRRVLKNQITSNSYRKQGNTFFSENNLKQSLQLYTKSLCFALPLSEEYMLALANRSAVTFERKNYEDSLRDINICLSSFTYPKNLKPKLLLRKADCLRELKRQDEFSLCLDEISELFRNVSLISQDRYIEKFNKLKEWKGHDKKTVSTAVYDSVSNLDFEENSDFAYASSKIELRYNKFKRRHVVAKENISKGDILFLEKAFIFSLIFDVETRDINTEICYHCLKQTVSGISCDSCVRCIFCDTTCKEQSWNEYHKYECMGMQTDMWYHLGITLPAFKAFCKGMNANSTGIQINNICFGSKFNNYPYFNSLVYHIDKINMSALVCSAILVRYLSKYTNFFQSYLAEPHCPEKDLHNLQKFVGSCITKHILQLENNSTVIENWIDGNFSLPTEKQSVACGIFPSVSLMNHSCKPNISNYFICDTIVVRAVNDIKKETEIFNCYGIHYRAMRRCERQKQLLDLYNFECKCVICSDQTQEMDVFNTLICKKCGYNIAEDLTQSFCYCDSCKSRIDLIQLREMNSKIQIILEGEVDEDLLLYCLNQRKQFLSETHVDLQDTYYKLYEFYARKGLLLKLITYFECWLKNEKLRIGENAQILGQLLYEIGLSLIRSLDNVKSYSKTQRIYA</sequence>
<dbReference type="GO" id="GO:0008170">
    <property type="term" value="F:N-methyltransferase activity"/>
    <property type="evidence" value="ECO:0007669"/>
    <property type="project" value="UniProtKB-ARBA"/>
</dbReference>
<dbReference type="GO" id="GO:0008757">
    <property type="term" value="F:S-adenosylmethionine-dependent methyltransferase activity"/>
    <property type="evidence" value="ECO:0007669"/>
    <property type="project" value="UniProtKB-ARBA"/>
</dbReference>
<dbReference type="Pfam" id="PF00856">
    <property type="entry name" value="SET"/>
    <property type="match status" value="1"/>
</dbReference>
<dbReference type="PANTHER" id="PTHR46165">
    <property type="entry name" value="SET AND MYND DOMAIN-CONTAINING PROTEIN 4"/>
    <property type="match status" value="1"/>
</dbReference>
<evidence type="ECO:0000256" key="14">
    <source>
        <dbReference type="ARBA" id="ARBA00093680"/>
    </source>
</evidence>
<keyword evidence="10" id="KW-0539">Nucleus</keyword>
<dbReference type="Gene3D" id="1.25.40.10">
    <property type="entry name" value="Tetratricopeptide repeat domain"/>
    <property type="match status" value="1"/>
</dbReference>
<evidence type="ECO:0000256" key="10">
    <source>
        <dbReference type="ARBA" id="ARBA00023242"/>
    </source>
</evidence>
<dbReference type="SUPFAM" id="SSF48452">
    <property type="entry name" value="TPR-like"/>
    <property type="match status" value="1"/>
</dbReference>
<dbReference type="InterPro" id="IPR046341">
    <property type="entry name" value="SET_dom_sf"/>
</dbReference>
<dbReference type="Gene3D" id="1.10.220.160">
    <property type="match status" value="1"/>
</dbReference>
<keyword evidence="8 15" id="KW-0863">Zinc-finger</keyword>
<evidence type="ECO:0000256" key="4">
    <source>
        <dbReference type="ARBA" id="ARBA00022603"/>
    </source>
</evidence>
<keyword evidence="5" id="KW-0808">Transferase</keyword>
<evidence type="ECO:0000313" key="19">
    <source>
        <dbReference type="Proteomes" id="UP001431783"/>
    </source>
</evidence>
<evidence type="ECO:0000256" key="8">
    <source>
        <dbReference type="ARBA" id="ARBA00022771"/>
    </source>
</evidence>
<dbReference type="PROSITE" id="PS01360">
    <property type="entry name" value="ZF_MYND_1"/>
    <property type="match status" value="1"/>
</dbReference>
<dbReference type="PROSITE" id="PS50865">
    <property type="entry name" value="ZF_MYND_2"/>
    <property type="match status" value="1"/>
</dbReference>
<feature type="domain" description="SET" evidence="16">
    <location>
        <begin position="217"/>
        <end position="490"/>
    </location>
</feature>
<evidence type="ECO:0000256" key="12">
    <source>
        <dbReference type="ARBA" id="ARBA00093423"/>
    </source>
</evidence>
<keyword evidence="6" id="KW-0949">S-adenosyl-L-methionine</keyword>
<dbReference type="CDD" id="cd10536">
    <property type="entry name" value="SET_SMYD4"/>
    <property type="match status" value="1"/>
</dbReference>
<dbReference type="Gene3D" id="2.170.270.10">
    <property type="entry name" value="SET domain"/>
    <property type="match status" value="1"/>
</dbReference>
<evidence type="ECO:0000256" key="6">
    <source>
        <dbReference type="ARBA" id="ARBA00022691"/>
    </source>
</evidence>
<dbReference type="InterPro" id="IPR002893">
    <property type="entry name" value="Znf_MYND"/>
</dbReference>
<organism evidence="18 19">
    <name type="scientific">Henosepilachna vigintioctopunctata</name>
    <dbReference type="NCBI Taxonomy" id="420089"/>
    <lineage>
        <taxon>Eukaryota</taxon>
        <taxon>Metazoa</taxon>
        <taxon>Ecdysozoa</taxon>
        <taxon>Arthropoda</taxon>
        <taxon>Hexapoda</taxon>
        <taxon>Insecta</taxon>
        <taxon>Pterygota</taxon>
        <taxon>Neoptera</taxon>
        <taxon>Endopterygota</taxon>
        <taxon>Coleoptera</taxon>
        <taxon>Polyphaga</taxon>
        <taxon>Cucujiformia</taxon>
        <taxon>Coccinelloidea</taxon>
        <taxon>Coccinellidae</taxon>
        <taxon>Epilachninae</taxon>
        <taxon>Epilachnini</taxon>
        <taxon>Henosepilachna</taxon>
    </lineage>
</organism>
<keyword evidence="19" id="KW-1185">Reference proteome</keyword>
<accession>A0AAW1UHD4</accession>
<evidence type="ECO:0000256" key="7">
    <source>
        <dbReference type="ARBA" id="ARBA00022723"/>
    </source>
</evidence>
<evidence type="ECO:0000256" key="1">
    <source>
        <dbReference type="ARBA" id="ARBA00004123"/>
    </source>
</evidence>
<dbReference type="GO" id="GO:0005634">
    <property type="term" value="C:nucleus"/>
    <property type="evidence" value="ECO:0007669"/>
    <property type="project" value="UniProtKB-SubCell"/>
</dbReference>
<dbReference type="GO" id="GO:0005737">
    <property type="term" value="C:cytoplasm"/>
    <property type="evidence" value="ECO:0007669"/>
    <property type="project" value="UniProtKB-SubCell"/>
</dbReference>
<dbReference type="Gene3D" id="6.10.140.2220">
    <property type="match status" value="1"/>
</dbReference>
<name>A0AAW1UHD4_9CUCU</name>
<dbReference type="PROSITE" id="PS50280">
    <property type="entry name" value="SET"/>
    <property type="match status" value="1"/>
</dbReference>
<evidence type="ECO:0000256" key="9">
    <source>
        <dbReference type="ARBA" id="ARBA00022833"/>
    </source>
</evidence>
<evidence type="ECO:0000256" key="11">
    <source>
        <dbReference type="ARBA" id="ARBA00048985"/>
    </source>
</evidence>
<proteinExistence type="predicted"/>
<dbReference type="InterPro" id="IPR044421">
    <property type="entry name" value="SMYD4_SET"/>
</dbReference>
<comment type="subcellular location">
    <subcellularLocation>
        <location evidence="2">Cytoplasm</location>
    </subcellularLocation>
    <subcellularLocation>
        <location evidence="1">Nucleus</location>
    </subcellularLocation>
</comment>
<evidence type="ECO:0000256" key="2">
    <source>
        <dbReference type="ARBA" id="ARBA00004496"/>
    </source>
</evidence>
<dbReference type="GO" id="GO:0032259">
    <property type="term" value="P:methylation"/>
    <property type="evidence" value="ECO:0007669"/>
    <property type="project" value="UniProtKB-KW"/>
</dbReference>
<keyword evidence="3" id="KW-0963">Cytoplasm</keyword>
<evidence type="ECO:0000259" key="16">
    <source>
        <dbReference type="PROSITE" id="PS50280"/>
    </source>
</evidence>
<dbReference type="InterPro" id="IPR011990">
    <property type="entry name" value="TPR-like_helical_dom_sf"/>
</dbReference>
<evidence type="ECO:0000256" key="3">
    <source>
        <dbReference type="ARBA" id="ARBA00022490"/>
    </source>
</evidence>
<dbReference type="SUPFAM" id="SSF82199">
    <property type="entry name" value="SET domain"/>
    <property type="match status" value="1"/>
</dbReference>
<dbReference type="GO" id="GO:0042826">
    <property type="term" value="F:histone deacetylase binding"/>
    <property type="evidence" value="ECO:0007669"/>
    <property type="project" value="TreeGrafter"/>
</dbReference>
<dbReference type="InterPro" id="IPR001214">
    <property type="entry name" value="SET_dom"/>
</dbReference>
<comment type="function">
    <text evidence="12">Protein-lysine N-methyltransferase. Monomethylates PRMT5, modulating its transcriptional activity. May also act as a histone methyltransferase. Plays a critical role in cardiac development. Acts as a key epigenetic regulator of gene expression during cardiac development via its dual activities as a methyltransferase and negative regulator of HDAC1.</text>
</comment>
<dbReference type="PANTHER" id="PTHR46165:SF2">
    <property type="entry name" value="SET AND MYND DOMAIN-CONTAINING PROTEIN 4"/>
    <property type="match status" value="1"/>
</dbReference>
<evidence type="ECO:0000313" key="18">
    <source>
        <dbReference type="EMBL" id="KAK9882068.1"/>
    </source>
</evidence>
<evidence type="ECO:0000256" key="13">
    <source>
        <dbReference type="ARBA" id="ARBA00093635"/>
    </source>
</evidence>
<dbReference type="Proteomes" id="UP001431783">
    <property type="component" value="Unassembled WGS sequence"/>
</dbReference>
<dbReference type="InterPro" id="IPR052097">
    <property type="entry name" value="SET-MYND_domain_protein"/>
</dbReference>
<keyword evidence="9" id="KW-0862">Zinc</keyword>
<keyword evidence="7" id="KW-0479">Metal-binding</keyword>
<gene>
    <name evidence="18" type="ORF">WA026_018917</name>
</gene>
<dbReference type="GO" id="GO:0008276">
    <property type="term" value="F:protein methyltransferase activity"/>
    <property type="evidence" value="ECO:0007669"/>
    <property type="project" value="UniProtKB-ARBA"/>
</dbReference>
<reference evidence="18 19" key="1">
    <citation type="submission" date="2023-03" db="EMBL/GenBank/DDBJ databases">
        <title>Genome insight into feeding habits of ladybird beetles.</title>
        <authorList>
            <person name="Li H.-S."/>
            <person name="Huang Y.-H."/>
            <person name="Pang H."/>
        </authorList>
    </citation>
    <scope>NUCLEOTIDE SEQUENCE [LARGE SCALE GENOMIC DNA]</scope>
    <source>
        <strain evidence="18">SYSU_2023b</strain>
        <tissue evidence="18">Whole body</tissue>
    </source>
</reference>
<comment type="catalytic activity">
    <reaction evidence="11">
        <text>L-lysyl-[protein] + S-adenosyl-L-methionine = N(6)-methyl-L-lysyl-[protein] + S-adenosyl-L-homocysteine + H(+)</text>
        <dbReference type="Rhea" id="RHEA:51736"/>
        <dbReference type="Rhea" id="RHEA-COMP:9752"/>
        <dbReference type="Rhea" id="RHEA-COMP:13053"/>
        <dbReference type="ChEBI" id="CHEBI:15378"/>
        <dbReference type="ChEBI" id="CHEBI:29969"/>
        <dbReference type="ChEBI" id="CHEBI:57856"/>
        <dbReference type="ChEBI" id="CHEBI:59789"/>
        <dbReference type="ChEBI" id="CHEBI:61929"/>
    </reaction>
</comment>
<evidence type="ECO:0000259" key="17">
    <source>
        <dbReference type="PROSITE" id="PS50865"/>
    </source>
</evidence>
<dbReference type="SUPFAM" id="SSF144232">
    <property type="entry name" value="HIT/MYND zinc finger-like"/>
    <property type="match status" value="1"/>
</dbReference>
<dbReference type="EMBL" id="JARQZJ010000072">
    <property type="protein sequence ID" value="KAK9882068.1"/>
    <property type="molecule type" value="Genomic_DNA"/>
</dbReference>